<dbReference type="AlphaFoldDB" id="A0A7X1ZE32"/>
<protein>
    <submittedName>
        <fullName evidence="1">Uncharacterized protein</fullName>
    </submittedName>
</protein>
<dbReference type="Proteomes" id="UP000434582">
    <property type="component" value="Unassembled WGS sequence"/>
</dbReference>
<evidence type="ECO:0000313" key="1">
    <source>
        <dbReference type="EMBL" id="MQX36806.1"/>
    </source>
</evidence>
<keyword evidence="2" id="KW-1185">Reference proteome</keyword>
<evidence type="ECO:0000313" key="2">
    <source>
        <dbReference type="Proteomes" id="UP000434582"/>
    </source>
</evidence>
<proteinExistence type="predicted"/>
<name>A0A7X1ZE32_9PROT</name>
<dbReference type="EMBL" id="WIVE01000027">
    <property type="protein sequence ID" value="MQX36806.1"/>
    <property type="molecule type" value="Genomic_DNA"/>
</dbReference>
<comment type="caution">
    <text evidence="1">The sequence shown here is derived from an EMBL/GenBank/DDBJ whole genome shotgun (WGS) entry which is preliminary data.</text>
</comment>
<dbReference type="OrthoDB" id="7365801at2"/>
<sequence>MDYVVPIDPATGLPKAAGSPYVTGDPSTGVAGDIVHGDAIEHPQREILDVIETLGGLTPDAGDLTQLRQAIEGYMTALPLMAVRGLETAPAAGLATVAVTLSPGACLAVAGGAGLLRLDAPLTKRMDAAWSAGDGAGGLDTGAVAAGTRYALWLITDDAAGTLDALISESFTAPTAPIGWTARRRIGTLVTDGAGTLRAWVQWGDRIEYDPAQWDATTTVAAAGEATVPLPVPPLPGVEVTLSLDVQPVSGGHENMGVAARPTGASSRGIEAGIDTGTAGLFGTVDGINCTGRLHTLDGAVVLSHPLLDPAIIRVRVQGYVDPRGRGI</sequence>
<gene>
    <name evidence="1" type="ORF">GHC57_09790</name>
</gene>
<reference evidence="1 2" key="1">
    <citation type="submission" date="2019-10" db="EMBL/GenBank/DDBJ databases">
        <title>Draft whole-genome sequence of the purple nonsulfur photosynthetic bacterium Roseospira navarrensis DSM 15114.</title>
        <authorList>
            <person name="Kyndt J.A."/>
            <person name="Meyer T.E."/>
        </authorList>
    </citation>
    <scope>NUCLEOTIDE SEQUENCE [LARGE SCALE GENOMIC DNA]</scope>
    <source>
        <strain evidence="1 2">DSM 15114</strain>
    </source>
</reference>
<organism evidence="1 2">
    <name type="scientific">Roseospira navarrensis</name>
    <dbReference type="NCBI Taxonomy" id="140058"/>
    <lineage>
        <taxon>Bacteria</taxon>
        <taxon>Pseudomonadati</taxon>
        <taxon>Pseudomonadota</taxon>
        <taxon>Alphaproteobacteria</taxon>
        <taxon>Rhodospirillales</taxon>
        <taxon>Rhodospirillaceae</taxon>
        <taxon>Roseospira</taxon>
    </lineage>
</organism>
<dbReference type="RefSeq" id="WP_153343647.1">
    <property type="nucleotide sequence ID" value="NZ_WIVE01000027.1"/>
</dbReference>
<accession>A0A7X1ZE32</accession>